<comment type="caution">
    <text evidence="1">The sequence shown here is derived from an EMBL/GenBank/DDBJ whole genome shotgun (WGS) entry which is preliminary data.</text>
</comment>
<evidence type="ECO:0000313" key="1">
    <source>
        <dbReference type="EMBL" id="NXL37625.1"/>
    </source>
</evidence>
<dbReference type="GO" id="GO:0042981">
    <property type="term" value="P:regulation of apoptotic process"/>
    <property type="evidence" value="ECO:0007669"/>
    <property type="project" value="InterPro"/>
</dbReference>
<name>A0A7L0S4I2_GLABR</name>
<dbReference type="InterPro" id="IPR036834">
    <property type="entry name" value="Bcl-2-like_sf"/>
</dbReference>
<sequence length="172" mass="19438">AAMATFEEQTACVVEALFSDLLGEDESECRSLETDSGEPMRSAVEYPTTFDPTVIASRLRQMGDRCNMDFERVSSEALAEVFKGKPFQPHSQRLQVEKFEAAVDSLSRRWRDQNPELVYESAFLSVAVKLVMHIAKKVPALVRPTLLIEVINGNPQVRNYIEAQGGWVRMQR</sequence>
<proteinExistence type="predicted"/>
<reference evidence="1 2" key="1">
    <citation type="submission" date="2019-09" db="EMBL/GenBank/DDBJ databases">
        <title>Bird 10,000 Genomes (B10K) Project - Family phase.</title>
        <authorList>
            <person name="Zhang G."/>
        </authorList>
    </citation>
    <scope>NUCLEOTIDE SEQUENCE [LARGE SCALE GENOMIC DNA]</scope>
    <source>
        <strain evidence="1">B10K-DU-008-63</strain>
    </source>
</reference>
<feature type="non-terminal residue" evidence="1">
    <location>
        <position position="172"/>
    </location>
</feature>
<dbReference type="PANTHER" id="PTHR36466">
    <property type="entry name" value="BCL-2-LIKE PROTEIN 15"/>
    <property type="match status" value="1"/>
</dbReference>
<feature type="non-terminal residue" evidence="1">
    <location>
        <position position="1"/>
    </location>
</feature>
<evidence type="ECO:0000313" key="2">
    <source>
        <dbReference type="Proteomes" id="UP000591073"/>
    </source>
</evidence>
<dbReference type="EMBL" id="VXAP01000640">
    <property type="protein sequence ID" value="NXL37625.1"/>
    <property type="molecule type" value="Genomic_DNA"/>
</dbReference>
<accession>A0A7L0S4I2</accession>
<protein>
    <submittedName>
        <fullName evidence="1">B2L15 protein</fullName>
    </submittedName>
</protein>
<dbReference type="PANTHER" id="PTHR36466:SF1">
    <property type="entry name" value="BCL-2-LIKE PROTEIN 15"/>
    <property type="match status" value="1"/>
</dbReference>
<organism evidence="1 2">
    <name type="scientific">Glaucidium brasilianum</name>
    <name type="common">Ferruginous pygmy-owl</name>
    <dbReference type="NCBI Taxonomy" id="78217"/>
    <lineage>
        <taxon>Eukaryota</taxon>
        <taxon>Metazoa</taxon>
        <taxon>Chordata</taxon>
        <taxon>Craniata</taxon>
        <taxon>Vertebrata</taxon>
        <taxon>Euteleostomi</taxon>
        <taxon>Archelosauria</taxon>
        <taxon>Archosauria</taxon>
        <taxon>Dinosauria</taxon>
        <taxon>Saurischia</taxon>
        <taxon>Theropoda</taxon>
        <taxon>Coelurosauria</taxon>
        <taxon>Aves</taxon>
        <taxon>Neognathae</taxon>
        <taxon>Neoaves</taxon>
        <taxon>Telluraves</taxon>
        <taxon>Strigiformes</taxon>
        <taxon>Strigidae</taxon>
        <taxon>Glaucidium</taxon>
    </lineage>
</organism>
<dbReference type="Gene3D" id="1.10.437.10">
    <property type="entry name" value="Blc2-like"/>
    <property type="match status" value="1"/>
</dbReference>
<dbReference type="Proteomes" id="UP000591073">
    <property type="component" value="Unassembled WGS sequence"/>
</dbReference>
<dbReference type="AlphaFoldDB" id="A0A7L0S4I2"/>
<dbReference type="OrthoDB" id="9950208at2759"/>
<dbReference type="SUPFAM" id="SSF56854">
    <property type="entry name" value="Bcl-2 inhibitors of programmed cell death"/>
    <property type="match status" value="1"/>
</dbReference>
<dbReference type="InterPro" id="IPR033543">
    <property type="entry name" value="BCL2L15"/>
</dbReference>
<gene>
    <name evidence="1" type="primary">Bcl2l15</name>
    <name evidence="1" type="ORF">GLABRA_R05032</name>
</gene>
<keyword evidence="2" id="KW-1185">Reference proteome</keyword>